<evidence type="ECO:0000256" key="5">
    <source>
        <dbReference type="ARBA" id="ARBA00023136"/>
    </source>
</evidence>
<keyword evidence="4 6" id="KW-1133">Transmembrane helix</keyword>
<feature type="transmembrane region" description="Helical" evidence="6">
    <location>
        <begin position="147"/>
        <end position="170"/>
    </location>
</feature>
<keyword evidence="5 6" id="KW-0472">Membrane</keyword>
<dbReference type="Pfam" id="PF13520">
    <property type="entry name" value="AA_permease_2"/>
    <property type="match status" value="1"/>
</dbReference>
<keyword evidence="8" id="KW-1185">Reference proteome</keyword>
<dbReference type="EMBL" id="JBHFEH010000015">
    <property type="protein sequence ID" value="KAL2054419.1"/>
    <property type="molecule type" value="Genomic_DNA"/>
</dbReference>
<evidence type="ECO:0008006" key="9">
    <source>
        <dbReference type="Google" id="ProtNLM"/>
    </source>
</evidence>
<comment type="subcellular location">
    <subcellularLocation>
        <location evidence="1">Membrane</location>
        <topology evidence="1">Multi-pass membrane protein</topology>
    </subcellularLocation>
</comment>
<evidence type="ECO:0000256" key="3">
    <source>
        <dbReference type="ARBA" id="ARBA00022692"/>
    </source>
</evidence>
<dbReference type="PANTHER" id="PTHR45649">
    <property type="entry name" value="AMINO-ACID PERMEASE BAT1"/>
    <property type="match status" value="1"/>
</dbReference>
<feature type="transmembrane region" description="Helical" evidence="6">
    <location>
        <begin position="466"/>
        <end position="484"/>
    </location>
</feature>
<feature type="transmembrane region" description="Helical" evidence="6">
    <location>
        <begin position="396"/>
        <end position="416"/>
    </location>
</feature>
<organism evidence="7 8">
    <name type="scientific">Lepraria finkii</name>
    <dbReference type="NCBI Taxonomy" id="1340010"/>
    <lineage>
        <taxon>Eukaryota</taxon>
        <taxon>Fungi</taxon>
        <taxon>Dikarya</taxon>
        <taxon>Ascomycota</taxon>
        <taxon>Pezizomycotina</taxon>
        <taxon>Lecanoromycetes</taxon>
        <taxon>OSLEUM clade</taxon>
        <taxon>Lecanoromycetidae</taxon>
        <taxon>Lecanorales</taxon>
        <taxon>Lecanorineae</taxon>
        <taxon>Stereocaulaceae</taxon>
        <taxon>Lepraria</taxon>
    </lineage>
</organism>
<protein>
    <recommendedName>
        <fullName evidence="9">Amino acid transporter</fullName>
    </recommendedName>
</protein>
<evidence type="ECO:0000313" key="8">
    <source>
        <dbReference type="Proteomes" id="UP001590951"/>
    </source>
</evidence>
<feature type="transmembrane region" description="Helical" evidence="6">
    <location>
        <begin position="216"/>
        <end position="236"/>
    </location>
</feature>
<feature type="transmembrane region" description="Helical" evidence="6">
    <location>
        <begin position="496"/>
        <end position="515"/>
    </location>
</feature>
<dbReference type="InterPro" id="IPR002293">
    <property type="entry name" value="AA/rel_permease1"/>
</dbReference>
<dbReference type="PIRSF" id="PIRSF006060">
    <property type="entry name" value="AA_transporter"/>
    <property type="match status" value="1"/>
</dbReference>
<feature type="transmembrane region" description="Helical" evidence="6">
    <location>
        <begin position="190"/>
        <end position="207"/>
    </location>
</feature>
<feature type="transmembrane region" description="Helical" evidence="6">
    <location>
        <begin position="88"/>
        <end position="106"/>
    </location>
</feature>
<sequence length="516" mass="56265">MDRAGKESISTQLDVHELPDVTPGDTSEKLGNEWDRRGMARIGKKQELRREFHFFSITGYAMILGCSWEFALINVVLTLSNGGTAGTIYMLLVAICGVFFVCLSMAEMASIAPTAGGQYHCFSPAGYPLHYTPVAPRKYQKILSFSVGFFCVLGWQTSLAATCFASAQQITALISLGNPSYEPSEWQNALLSWAILLLAIFANTVLFRKLPLIEGIVTFIHVLGFFTFVIVLWTMAPRGTASSVFTEFESNGWPTTGLACLVGLNGPLPYLTGADSSVHLAEELKNSAWRLPRSMLLTAITNYITSFIIVVTLMFCLGDIESVVQSPTGQPYIAVVLNATNSVPATKFFAVIILILVTSCSVNGVTTTSRQLWSFARDGGLPYSSWLSQVRPGLDVPVNAMAVSMVFTICLTSIAIGSQVAYGIFVSLNASGLLTSYIICIACILQKRLRGETLPASRFNLGKAGNAVNIIALCFLTVFWLFQFFPAAPSPAPSEMNWSCVIWTSVLVFFMTYYAF</sequence>
<evidence type="ECO:0000256" key="2">
    <source>
        <dbReference type="ARBA" id="ARBA00022448"/>
    </source>
</evidence>
<evidence type="ECO:0000256" key="4">
    <source>
        <dbReference type="ARBA" id="ARBA00022989"/>
    </source>
</evidence>
<dbReference type="Proteomes" id="UP001590951">
    <property type="component" value="Unassembled WGS sequence"/>
</dbReference>
<accession>A0ABR4B980</accession>
<comment type="caution">
    <text evidence="7">The sequence shown here is derived from an EMBL/GenBank/DDBJ whole genome shotgun (WGS) entry which is preliminary data.</text>
</comment>
<feature type="transmembrane region" description="Helical" evidence="6">
    <location>
        <begin position="295"/>
        <end position="315"/>
    </location>
</feature>
<proteinExistence type="predicted"/>
<evidence type="ECO:0000313" key="7">
    <source>
        <dbReference type="EMBL" id="KAL2054419.1"/>
    </source>
</evidence>
<reference evidence="7 8" key="1">
    <citation type="submission" date="2024-09" db="EMBL/GenBank/DDBJ databases">
        <title>Rethinking Asexuality: The Enigmatic Case of Functional Sexual Genes in Lepraria (Stereocaulaceae).</title>
        <authorList>
            <person name="Doellman M."/>
            <person name="Sun Y."/>
            <person name="Barcenas-Pena A."/>
            <person name="Lumbsch H.T."/>
            <person name="Grewe F."/>
        </authorList>
    </citation>
    <scope>NUCLEOTIDE SEQUENCE [LARGE SCALE GENOMIC DNA]</scope>
    <source>
        <strain evidence="7 8">Grewe 0041</strain>
    </source>
</reference>
<feature type="transmembrane region" description="Helical" evidence="6">
    <location>
        <begin position="422"/>
        <end position="445"/>
    </location>
</feature>
<feature type="transmembrane region" description="Helical" evidence="6">
    <location>
        <begin position="256"/>
        <end position="274"/>
    </location>
</feature>
<feature type="transmembrane region" description="Helical" evidence="6">
    <location>
        <begin position="348"/>
        <end position="367"/>
    </location>
</feature>
<feature type="transmembrane region" description="Helical" evidence="6">
    <location>
        <begin position="54"/>
        <end position="76"/>
    </location>
</feature>
<name>A0ABR4B980_9LECA</name>
<evidence type="ECO:0000256" key="1">
    <source>
        <dbReference type="ARBA" id="ARBA00004141"/>
    </source>
</evidence>
<gene>
    <name evidence="7" type="ORF">ABVK25_005167</name>
</gene>
<dbReference type="PANTHER" id="PTHR45649:SF2">
    <property type="entry name" value="ACID PERMEASE, PUTATIVE-RELATED"/>
    <property type="match status" value="1"/>
</dbReference>
<dbReference type="Gene3D" id="1.20.1740.10">
    <property type="entry name" value="Amino acid/polyamine transporter I"/>
    <property type="match status" value="1"/>
</dbReference>
<keyword evidence="2" id="KW-0813">Transport</keyword>
<evidence type="ECO:0000256" key="6">
    <source>
        <dbReference type="SAM" id="Phobius"/>
    </source>
</evidence>
<keyword evidence="3 6" id="KW-0812">Transmembrane</keyword>